<dbReference type="Proteomes" id="UP001205560">
    <property type="component" value="Unassembled WGS sequence"/>
</dbReference>
<dbReference type="CDD" id="cd02966">
    <property type="entry name" value="TlpA_like_family"/>
    <property type="match status" value="1"/>
</dbReference>
<protein>
    <submittedName>
        <fullName evidence="6">TlpA family protein disulfide reductase</fullName>
    </submittedName>
</protein>
<dbReference type="EMBL" id="JANUGX010000015">
    <property type="protein sequence ID" value="MCS0590269.1"/>
    <property type="molecule type" value="Genomic_DNA"/>
</dbReference>
<dbReference type="Pfam" id="PF08534">
    <property type="entry name" value="Redoxin"/>
    <property type="match status" value="1"/>
</dbReference>
<feature type="transmembrane region" description="Helical" evidence="4">
    <location>
        <begin position="12"/>
        <end position="32"/>
    </location>
</feature>
<keyword evidence="4" id="KW-0812">Transmembrane</keyword>
<keyword evidence="4" id="KW-1133">Transmembrane helix</keyword>
<dbReference type="PROSITE" id="PS00194">
    <property type="entry name" value="THIOREDOXIN_1"/>
    <property type="match status" value="1"/>
</dbReference>
<dbReference type="InterPro" id="IPR036249">
    <property type="entry name" value="Thioredoxin-like_sf"/>
</dbReference>
<keyword evidence="3" id="KW-0676">Redox-active center</keyword>
<dbReference type="Gene3D" id="3.40.30.10">
    <property type="entry name" value="Glutaredoxin"/>
    <property type="match status" value="1"/>
</dbReference>
<evidence type="ECO:0000256" key="3">
    <source>
        <dbReference type="ARBA" id="ARBA00023284"/>
    </source>
</evidence>
<dbReference type="InterPro" id="IPR013740">
    <property type="entry name" value="Redoxin"/>
</dbReference>
<dbReference type="SUPFAM" id="SSF52833">
    <property type="entry name" value="Thioredoxin-like"/>
    <property type="match status" value="1"/>
</dbReference>
<dbReference type="PANTHER" id="PTHR42852:SF13">
    <property type="entry name" value="PROTEIN DIPZ"/>
    <property type="match status" value="1"/>
</dbReference>
<keyword evidence="4" id="KW-0472">Membrane</keyword>
<comment type="caution">
    <text evidence="6">The sequence shown here is derived from an EMBL/GenBank/DDBJ whole genome shotgun (WGS) entry which is preliminary data.</text>
</comment>
<evidence type="ECO:0000259" key="5">
    <source>
        <dbReference type="PROSITE" id="PS51352"/>
    </source>
</evidence>
<keyword evidence="2" id="KW-0201">Cytochrome c-type biogenesis</keyword>
<feature type="transmembrane region" description="Helical" evidence="4">
    <location>
        <begin position="107"/>
        <end position="130"/>
    </location>
</feature>
<dbReference type="InterPro" id="IPR001640">
    <property type="entry name" value="Lgt"/>
</dbReference>
<dbReference type="RefSeq" id="WP_258846048.1">
    <property type="nucleotide sequence ID" value="NZ_JANUGX010000015.1"/>
</dbReference>
<feature type="transmembrane region" description="Helical" evidence="4">
    <location>
        <begin position="81"/>
        <end position="100"/>
    </location>
</feature>
<evidence type="ECO:0000313" key="6">
    <source>
        <dbReference type="EMBL" id="MCS0590269.1"/>
    </source>
</evidence>
<dbReference type="InterPro" id="IPR017937">
    <property type="entry name" value="Thioredoxin_CS"/>
</dbReference>
<gene>
    <name evidence="6" type="ORF">NX782_13815</name>
</gene>
<reference evidence="6 7" key="1">
    <citation type="submission" date="2022-08" db="EMBL/GenBank/DDBJ databases">
        <title>Reclassification of Massilia species as members of the genera Telluria, Duganella, Pseudoduganella, Mokoshia gen. nov. and Zemynaea gen. nov. using orthogonal and non-orthogonal genome-based approaches.</title>
        <authorList>
            <person name="Bowman J.P."/>
        </authorList>
    </citation>
    <scope>NUCLEOTIDE SEQUENCE [LARGE SCALE GENOMIC DNA]</scope>
    <source>
        <strain evidence="6 7">LMG 28164</strain>
    </source>
</reference>
<feature type="transmembrane region" description="Helical" evidence="4">
    <location>
        <begin position="44"/>
        <end position="61"/>
    </location>
</feature>
<evidence type="ECO:0000313" key="7">
    <source>
        <dbReference type="Proteomes" id="UP001205560"/>
    </source>
</evidence>
<dbReference type="Pfam" id="PF01790">
    <property type="entry name" value="LGT"/>
    <property type="match status" value="1"/>
</dbReference>
<dbReference type="InterPro" id="IPR050553">
    <property type="entry name" value="Thioredoxin_ResA/DsbE_sf"/>
</dbReference>
<dbReference type="InterPro" id="IPR013766">
    <property type="entry name" value="Thioredoxin_domain"/>
</dbReference>
<evidence type="ECO:0000256" key="4">
    <source>
        <dbReference type="SAM" id="Phobius"/>
    </source>
</evidence>
<dbReference type="PROSITE" id="PS51352">
    <property type="entry name" value="THIOREDOXIN_2"/>
    <property type="match status" value="1"/>
</dbReference>
<sequence length="269" mass="29186">MTDLTLGPFTLPAAPLAALAAILLGFAIANRIAARTGVQIERRLWLLAAAAVLAARAVFVFRYRAFYMEEPLRMLDLRDGGFTPLAGIAAALALGAWLAWRDRRAGRALLVGVLTAWLAWGAGSVALALVKPDRQSLPQLVLTDLDGRDVPMAALAGQPLVVNLWATWCPPCRREMPELARAQRSHRDVCFVFVNQGETVGDIRAYLQAQGLQLENVLLDRTGRLAKATNSPGMPTTLFFDAKGALVERRLGQMSAATVARAIEPLRRP</sequence>
<comment type="subcellular location">
    <subcellularLocation>
        <location evidence="1">Cell envelope</location>
    </subcellularLocation>
</comment>
<name>A0ABT2A7T7_9BURK</name>
<dbReference type="PANTHER" id="PTHR42852">
    <property type="entry name" value="THIOL:DISULFIDE INTERCHANGE PROTEIN DSBE"/>
    <property type="match status" value="1"/>
</dbReference>
<evidence type="ECO:0000256" key="1">
    <source>
        <dbReference type="ARBA" id="ARBA00004196"/>
    </source>
</evidence>
<keyword evidence="7" id="KW-1185">Reference proteome</keyword>
<proteinExistence type="predicted"/>
<feature type="domain" description="Thioredoxin" evidence="5">
    <location>
        <begin position="131"/>
        <end position="268"/>
    </location>
</feature>
<evidence type="ECO:0000256" key="2">
    <source>
        <dbReference type="ARBA" id="ARBA00022748"/>
    </source>
</evidence>
<accession>A0ABT2A7T7</accession>
<organism evidence="6 7">
    <name type="scientific">Massilia norwichensis</name>
    <dbReference type="NCBI Taxonomy" id="1442366"/>
    <lineage>
        <taxon>Bacteria</taxon>
        <taxon>Pseudomonadati</taxon>
        <taxon>Pseudomonadota</taxon>
        <taxon>Betaproteobacteria</taxon>
        <taxon>Burkholderiales</taxon>
        <taxon>Oxalobacteraceae</taxon>
        <taxon>Telluria group</taxon>
        <taxon>Massilia</taxon>
    </lineage>
</organism>